<evidence type="ECO:0000259" key="1">
    <source>
        <dbReference type="PROSITE" id="PS51742"/>
    </source>
</evidence>
<dbReference type="EMBL" id="MJAT01000035">
    <property type="protein sequence ID" value="OEH85018.1"/>
    <property type="molecule type" value="Genomic_DNA"/>
</dbReference>
<sequence>MEFRKIDNTYVVRIDKGEEIIETLKKFCTEQNIKLGLVSGLGAVNKATIGLFETGTKKYHSTELTGDFEIASLTGNISTMNGETYLHFHACLSDDKYATYGGHLNAATVSATAEIVIITFNGSVDRAFSEEIGLNLLKF</sequence>
<dbReference type="Pfam" id="PF03479">
    <property type="entry name" value="PCC"/>
    <property type="match status" value="1"/>
</dbReference>
<protein>
    <submittedName>
        <fullName evidence="2">DNA-binding protein</fullName>
    </submittedName>
</protein>
<organism evidence="2 3">
    <name type="scientific">Desulfuribacillus stibiiarsenatis</name>
    <dbReference type="NCBI Taxonomy" id="1390249"/>
    <lineage>
        <taxon>Bacteria</taxon>
        <taxon>Bacillati</taxon>
        <taxon>Bacillota</taxon>
        <taxon>Desulfuribacillia</taxon>
        <taxon>Desulfuribacillales</taxon>
        <taxon>Desulfuribacillaceae</taxon>
        <taxon>Desulfuribacillus</taxon>
    </lineage>
</organism>
<dbReference type="PIRSF" id="PIRSF016702">
    <property type="entry name" value="DNA_bp_PD1"/>
    <property type="match status" value="1"/>
</dbReference>
<keyword evidence="3" id="KW-1185">Reference proteome</keyword>
<comment type="caution">
    <text evidence="2">The sequence shown here is derived from an EMBL/GenBank/DDBJ whole genome shotgun (WGS) entry which is preliminary data.</text>
</comment>
<accession>A0A1E5L4J8</accession>
<reference evidence="2 3" key="1">
    <citation type="submission" date="2016-09" db="EMBL/GenBank/DDBJ databases">
        <title>Desulfuribacillus arsenicus sp. nov., an obligately anaerobic, dissimilatory arsenic- and antimonate-reducing bacterium isolated from anoxic sediments.</title>
        <authorList>
            <person name="Abin C.A."/>
            <person name="Hollibaugh J.T."/>
        </authorList>
    </citation>
    <scope>NUCLEOTIDE SEQUENCE [LARGE SCALE GENOMIC DNA]</scope>
    <source>
        <strain evidence="2 3">MLFW-2</strain>
    </source>
</reference>
<dbReference type="PANTHER" id="PTHR34988:SF1">
    <property type="entry name" value="DNA-BINDING PROTEIN"/>
    <property type="match status" value="1"/>
</dbReference>
<keyword evidence="2" id="KW-0238">DNA-binding</keyword>
<dbReference type="CDD" id="cd11378">
    <property type="entry name" value="DUF296"/>
    <property type="match status" value="1"/>
</dbReference>
<gene>
    <name evidence="2" type="ORF">BHU72_07480</name>
</gene>
<dbReference type="Proteomes" id="UP000095255">
    <property type="component" value="Unassembled WGS sequence"/>
</dbReference>
<dbReference type="PROSITE" id="PS51742">
    <property type="entry name" value="PPC"/>
    <property type="match status" value="1"/>
</dbReference>
<evidence type="ECO:0000313" key="3">
    <source>
        <dbReference type="Proteomes" id="UP000095255"/>
    </source>
</evidence>
<dbReference type="STRING" id="1390249.BHU72_07480"/>
<dbReference type="GO" id="GO:0003677">
    <property type="term" value="F:DNA binding"/>
    <property type="evidence" value="ECO:0007669"/>
    <property type="project" value="UniProtKB-KW"/>
</dbReference>
<dbReference type="Gene3D" id="3.30.1330.80">
    <property type="entry name" value="Hypothetical protein, similar to alpha- acetolactate decarboxylase, domain 2"/>
    <property type="match status" value="1"/>
</dbReference>
<dbReference type="SUPFAM" id="SSF117856">
    <property type="entry name" value="AF0104/ALDC/Ptd012-like"/>
    <property type="match status" value="1"/>
</dbReference>
<dbReference type="InterPro" id="IPR005175">
    <property type="entry name" value="PPC_dom"/>
</dbReference>
<dbReference type="OrthoDB" id="9791702at2"/>
<dbReference type="RefSeq" id="WP_069702753.1">
    <property type="nucleotide sequence ID" value="NZ_MJAT01000035.1"/>
</dbReference>
<evidence type="ECO:0000313" key="2">
    <source>
        <dbReference type="EMBL" id="OEH85018.1"/>
    </source>
</evidence>
<name>A0A1E5L4J8_9FIRM</name>
<dbReference type="AlphaFoldDB" id="A0A1E5L4J8"/>
<dbReference type="InterPro" id="IPR025707">
    <property type="entry name" value="DNA_bp_PD1"/>
</dbReference>
<feature type="domain" description="PPC" evidence="1">
    <location>
        <begin position="4"/>
        <end position="139"/>
    </location>
</feature>
<proteinExistence type="predicted"/>
<dbReference type="PANTHER" id="PTHR34988">
    <property type="entry name" value="PROTEIN, PUTATIVE-RELATED"/>
    <property type="match status" value="1"/>
</dbReference>